<dbReference type="OrthoDB" id="2083683at2"/>
<dbReference type="GO" id="GO:0016987">
    <property type="term" value="F:sigma factor activity"/>
    <property type="evidence" value="ECO:0007669"/>
    <property type="project" value="InterPro"/>
</dbReference>
<dbReference type="RefSeq" id="WP_124695241.1">
    <property type="nucleotide sequence ID" value="NZ_JBHUFE010000039.1"/>
</dbReference>
<protein>
    <submittedName>
        <fullName evidence="2">RNA polymerase subunit sigma-24</fullName>
    </submittedName>
</protein>
<dbReference type="InterPro" id="IPR013324">
    <property type="entry name" value="RNA_pol_sigma_r3/r4-like"/>
</dbReference>
<dbReference type="CDD" id="cd06171">
    <property type="entry name" value="Sigma70_r4"/>
    <property type="match status" value="1"/>
</dbReference>
<feature type="domain" description="RNA polymerase sigma factor 70 region 4 type 2" evidence="1">
    <location>
        <begin position="110"/>
        <end position="158"/>
    </location>
</feature>
<evidence type="ECO:0000313" key="2">
    <source>
        <dbReference type="EMBL" id="RQW11832.1"/>
    </source>
</evidence>
<dbReference type="Pfam" id="PF08281">
    <property type="entry name" value="Sigma70_r4_2"/>
    <property type="match status" value="1"/>
</dbReference>
<evidence type="ECO:0000259" key="1">
    <source>
        <dbReference type="Pfam" id="PF08281"/>
    </source>
</evidence>
<accession>A0A3N9PZJ3</accession>
<dbReference type="SUPFAM" id="SSF88659">
    <property type="entry name" value="Sigma3 and sigma4 domains of RNA polymerase sigma factors"/>
    <property type="match status" value="1"/>
</dbReference>
<dbReference type="GO" id="GO:0006352">
    <property type="term" value="P:DNA-templated transcription initiation"/>
    <property type="evidence" value="ECO:0007669"/>
    <property type="project" value="InterPro"/>
</dbReference>
<dbReference type="Gene3D" id="1.10.10.10">
    <property type="entry name" value="Winged helix-like DNA-binding domain superfamily/Winged helix DNA-binding domain"/>
    <property type="match status" value="1"/>
</dbReference>
<dbReference type="InterPro" id="IPR036388">
    <property type="entry name" value="WH-like_DNA-bd_sf"/>
</dbReference>
<comment type="caution">
    <text evidence="2">The sequence shown here is derived from an EMBL/GenBank/DDBJ whole genome shotgun (WGS) entry which is preliminary data.</text>
</comment>
<dbReference type="Proteomes" id="UP000282529">
    <property type="component" value="Unassembled WGS sequence"/>
</dbReference>
<organism evidence="2 3">
    <name type="scientific">Paenibacillus rhizophilus</name>
    <dbReference type="NCBI Taxonomy" id="1850366"/>
    <lineage>
        <taxon>Bacteria</taxon>
        <taxon>Bacillati</taxon>
        <taxon>Bacillota</taxon>
        <taxon>Bacilli</taxon>
        <taxon>Bacillales</taxon>
        <taxon>Paenibacillaceae</taxon>
        <taxon>Paenibacillus</taxon>
    </lineage>
</organism>
<dbReference type="EMBL" id="RQPI01000004">
    <property type="protein sequence ID" value="RQW11832.1"/>
    <property type="molecule type" value="Genomic_DNA"/>
</dbReference>
<name>A0A3N9PZJ3_9BACL</name>
<dbReference type="GO" id="GO:0003677">
    <property type="term" value="F:DNA binding"/>
    <property type="evidence" value="ECO:0007669"/>
    <property type="project" value="InterPro"/>
</dbReference>
<reference evidence="2 3" key="1">
    <citation type="submission" date="2018-11" db="EMBL/GenBank/DDBJ databases">
        <title>Genome sequence of strain 7197.</title>
        <authorList>
            <person name="Gao J."/>
            <person name="Sun J."/>
        </authorList>
    </citation>
    <scope>NUCLEOTIDE SEQUENCE [LARGE SCALE GENOMIC DNA]</scope>
    <source>
        <strain evidence="2 3">7197</strain>
    </source>
</reference>
<dbReference type="InterPro" id="IPR013249">
    <property type="entry name" value="RNA_pol_sigma70_r4_t2"/>
</dbReference>
<keyword evidence="3" id="KW-1185">Reference proteome</keyword>
<evidence type="ECO:0000313" key="3">
    <source>
        <dbReference type="Proteomes" id="UP000282529"/>
    </source>
</evidence>
<dbReference type="NCBIfam" id="NF005385">
    <property type="entry name" value="PRK06930.1"/>
    <property type="match status" value="1"/>
</dbReference>
<sequence length="174" mass="19741">MNMAKNKLPASAYTDLGEATVLNYQLSLKGAERAYRRADADDKKVISGMVSDCEYVIAWLSTGRRPKNKRGIERRAGYEREILLDPIRMQAFASNSKAGSPANLTDDQRAMIEEALRYLSPRQRECYVLAHGECFSQAEIAQMLGITRSSVQAYIEEAQRKVSEELQQNLFLWK</sequence>
<dbReference type="AlphaFoldDB" id="A0A3N9PZJ3"/>
<gene>
    <name evidence="2" type="ORF">EH198_09135</name>
</gene>
<proteinExistence type="predicted"/>